<dbReference type="InterPro" id="IPR000415">
    <property type="entry name" value="Nitroreductase-like"/>
</dbReference>
<protein>
    <submittedName>
        <fullName evidence="2">Nitroreductase</fullName>
    </submittedName>
</protein>
<evidence type="ECO:0000313" key="3">
    <source>
        <dbReference type="Proteomes" id="UP000488839"/>
    </source>
</evidence>
<dbReference type="PANTHER" id="PTHR23026">
    <property type="entry name" value="NADPH NITROREDUCTASE"/>
    <property type="match status" value="1"/>
</dbReference>
<comment type="caution">
    <text evidence="2">The sequence shown here is derived from an EMBL/GenBank/DDBJ whole genome shotgun (WGS) entry which is preliminary data.</text>
</comment>
<organism evidence="2 3">
    <name type="scientific">Adlercreutzia rubneri</name>
    <dbReference type="NCBI Taxonomy" id="2916441"/>
    <lineage>
        <taxon>Bacteria</taxon>
        <taxon>Bacillati</taxon>
        <taxon>Actinomycetota</taxon>
        <taxon>Coriobacteriia</taxon>
        <taxon>Eggerthellales</taxon>
        <taxon>Eggerthellaceae</taxon>
        <taxon>Adlercreutzia</taxon>
    </lineage>
</organism>
<gene>
    <name evidence="2" type="ORF">GO707_10750</name>
</gene>
<dbReference type="CDD" id="cd02151">
    <property type="entry name" value="nitroreductase"/>
    <property type="match status" value="1"/>
</dbReference>
<dbReference type="EMBL" id="WPOO01000025">
    <property type="protein sequence ID" value="MVN59699.1"/>
    <property type="molecule type" value="Genomic_DNA"/>
</dbReference>
<evidence type="ECO:0000259" key="1">
    <source>
        <dbReference type="Pfam" id="PF00881"/>
    </source>
</evidence>
<dbReference type="GO" id="GO:0016491">
    <property type="term" value="F:oxidoreductase activity"/>
    <property type="evidence" value="ECO:0007669"/>
    <property type="project" value="InterPro"/>
</dbReference>
<dbReference type="InterPro" id="IPR050627">
    <property type="entry name" value="Nitroreductase/BluB"/>
</dbReference>
<sequence length="174" mass="19077">MDVLDAMARRRSLRRYSGEPIPQALLDRILEAGLRSASGRSRRPWELIVVHDRAMLDDLAECREQGAAMLAGADAAIVVVADPTLADTWVEDCSIVMANMQLEAAASGVGSCWIQGRLRQAADGRSTHEFVANLLKVPAPYQLEAILSLGMPEAEAPRRPFDEALLGKVHEERF</sequence>
<feature type="domain" description="Nitroreductase" evidence="1">
    <location>
        <begin position="8"/>
        <end position="61"/>
    </location>
</feature>
<dbReference type="AlphaFoldDB" id="A0A7K1T7V9"/>
<feature type="domain" description="Nitroreductase" evidence="1">
    <location>
        <begin position="68"/>
        <end position="150"/>
    </location>
</feature>
<dbReference type="Pfam" id="PF00881">
    <property type="entry name" value="Nitroreductase"/>
    <property type="match status" value="2"/>
</dbReference>
<dbReference type="InterPro" id="IPR029479">
    <property type="entry name" value="Nitroreductase"/>
</dbReference>
<dbReference type="PANTHER" id="PTHR23026:SF117">
    <property type="entry name" value="NITROREDUCTASE"/>
    <property type="match status" value="1"/>
</dbReference>
<dbReference type="Proteomes" id="UP000488839">
    <property type="component" value="Unassembled WGS sequence"/>
</dbReference>
<dbReference type="Gene3D" id="3.40.109.10">
    <property type="entry name" value="NADH Oxidase"/>
    <property type="match status" value="1"/>
</dbReference>
<dbReference type="SUPFAM" id="SSF55469">
    <property type="entry name" value="FMN-dependent nitroreductase-like"/>
    <property type="match status" value="1"/>
</dbReference>
<keyword evidence="3" id="KW-1185">Reference proteome</keyword>
<evidence type="ECO:0000313" key="2">
    <source>
        <dbReference type="EMBL" id="MVN59699.1"/>
    </source>
</evidence>
<proteinExistence type="predicted"/>
<reference evidence="2 3" key="1">
    <citation type="submission" date="2019-11" db="EMBL/GenBank/DDBJ databases">
        <title>Whole genome shotgun sequencing (WGS) data from Adlercreutzia equolifaciens ResAG-91, Eggerthella lenta MRI-F36, MRI-F37, MRI-F40, ResAG-49, ResAG-88, ResAG-121, ResAG-145, and Gordonibacter sp. ResAG-5, ResAG-26, ResAG-43, ResAG-50, ResAG-59.</title>
        <authorList>
            <person name="Stoll D.A."/>
            <person name="Danylec N."/>
            <person name="Franz C.M.A.P."/>
            <person name="Huch M."/>
        </authorList>
    </citation>
    <scope>NUCLEOTIDE SEQUENCE [LARGE SCALE GENOMIC DNA]</scope>
    <source>
        <strain evidence="2 3">ResAG-91</strain>
    </source>
</reference>
<name>A0A7K1T7V9_9ACTN</name>
<accession>A0A7K1T7V9</accession>